<dbReference type="Proteomes" id="UP000609064">
    <property type="component" value="Unassembled WGS sequence"/>
</dbReference>
<reference evidence="1" key="1">
    <citation type="journal article" date="2014" name="Int. J. Syst. Evol. Microbiol.">
        <title>Complete genome sequence of Corynebacterium casei LMG S-19264T (=DSM 44701T), isolated from a smear-ripened cheese.</title>
        <authorList>
            <consortium name="US DOE Joint Genome Institute (JGI-PGF)"/>
            <person name="Walter F."/>
            <person name="Albersmeier A."/>
            <person name="Kalinowski J."/>
            <person name="Ruckert C."/>
        </authorList>
    </citation>
    <scope>NUCLEOTIDE SEQUENCE</scope>
    <source>
        <strain evidence="1">CGMCC 1.15958</strain>
    </source>
</reference>
<evidence type="ECO:0008006" key="3">
    <source>
        <dbReference type="Google" id="ProtNLM"/>
    </source>
</evidence>
<keyword evidence="2" id="KW-1185">Reference proteome</keyword>
<sequence length="327" mass="35850">MNAFAQNKQSTFKQSFSGADKRVLIMSASNNLTVEGITGTEVIIESDKQEREFPEEAQGLKIVSPGGAVDNTGIGASVQLEGNTLKIKLPKSKYYGNFVVKIPKDLNLTLQENGNPYGKWLVTSMKGEVEANTSYTTLNIKNVSGPIVARCGYGKVFVEFDELSQTRPNSISANGAVDITLPATTKANLKVQAMYGEFFTDFDIQQMKVEETKKDTTNRKGAKFTVYNNQTIYLHDNAAYDRFGKKFSNEDYEKIKKAENSSGKSLTFAGSPSNGQESSAYAQSVIASSNWELAGREFNTSMGSINGGGVNMNIRSDFGNVYLRKKK</sequence>
<protein>
    <recommendedName>
        <fullName evidence="3">Adhesin domain-containing protein</fullName>
    </recommendedName>
</protein>
<name>A0A916YRY7_9BACT</name>
<evidence type="ECO:0000313" key="1">
    <source>
        <dbReference type="EMBL" id="GGD57733.1"/>
    </source>
</evidence>
<evidence type="ECO:0000313" key="2">
    <source>
        <dbReference type="Proteomes" id="UP000609064"/>
    </source>
</evidence>
<dbReference type="AlphaFoldDB" id="A0A916YRY7"/>
<accession>A0A916YRY7</accession>
<comment type="caution">
    <text evidence="1">The sequence shown here is derived from an EMBL/GenBank/DDBJ whole genome shotgun (WGS) entry which is preliminary data.</text>
</comment>
<reference evidence="1" key="2">
    <citation type="submission" date="2020-09" db="EMBL/GenBank/DDBJ databases">
        <authorList>
            <person name="Sun Q."/>
            <person name="Zhou Y."/>
        </authorList>
    </citation>
    <scope>NUCLEOTIDE SEQUENCE</scope>
    <source>
        <strain evidence="1">CGMCC 1.15958</strain>
    </source>
</reference>
<dbReference type="EMBL" id="BMKK01000004">
    <property type="protein sequence ID" value="GGD57733.1"/>
    <property type="molecule type" value="Genomic_DNA"/>
</dbReference>
<organism evidence="1 2">
    <name type="scientific">Emticicia aquatilis</name>
    <dbReference type="NCBI Taxonomy" id="1537369"/>
    <lineage>
        <taxon>Bacteria</taxon>
        <taxon>Pseudomonadati</taxon>
        <taxon>Bacteroidota</taxon>
        <taxon>Cytophagia</taxon>
        <taxon>Cytophagales</taxon>
        <taxon>Leadbetterellaceae</taxon>
        <taxon>Emticicia</taxon>
    </lineage>
</organism>
<gene>
    <name evidence="1" type="ORF">GCM10011514_22280</name>
</gene>
<proteinExistence type="predicted"/>